<name>A0ABX8R8B5_9ACTN</name>
<reference evidence="2" key="1">
    <citation type="submission" date="2020-07" db="EMBL/GenBank/DDBJ databases">
        <authorList>
            <person name="Tarantini F.S."/>
            <person name="Hong K.W."/>
            <person name="Chan K.G."/>
        </authorList>
    </citation>
    <scope>NUCLEOTIDE SEQUENCE</scope>
    <source>
        <strain evidence="2">32-07</strain>
        <plasmid evidence="2">pAGRA3207_2</plasmid>
    </source>
</reference>
<dbReference type="Proteomes" id="UP001049518">
    <property type="component" value="Plasmid pAGRA3207_2"/>
</dbReference>
<sequence length="126" mass="13237">MVLRNLEVGGMGGGESQDRVCAHCGTPIQQRPRGRPIRYCGARCRVAASRAAHRTPPAGLAEAPPDADADAADGWRGRAAEVAERRLVVLARNLATAASSGQPDPLSEAAAHRLVDRLAALARTPR</sequence>
<gene>
    <name evidence="2" type="ORF">AGRA3207_007887</name>
</gene>
<evidence type="ECO:0000313" key="3">
    <source>
        <dbReference type="Proteomes" id="UP001049518"/>
    </source>
</evidence>
<accession>A0ABX8R8B5</accession>
<proteinExistence type="predicted"/>
<dbReference type="RefSeq" id="WP_231336580.1">
    <property type="nucleotide sequence ID" value="NZ_CP059574.1"/>
</dbReference>
<evidence type="ECO:0000313" key="2">
    <source>
        <dbReference type="EMBL" id="QXJ27088.1"/>
    </source>
</evidence>
<keyword evidence="2" id="KW-0614">Plasmid</keyword>
<dbReference type="EMBL" id="CP059574">
    <property type="protein sequence ID" value="QXJ27088.1"/>
    <property type="molecule type" value="Genomic_DNA"/>
</dbReference>
<organism evidence="2 3">
    <name type="scientific">Actinomadura graeca</name>
    <dbReference type="NCBI Taxonomy" id="2750812"/>
    <lineage>
        <taxon>Bacteria</taxon>
        <taxon>Bacillati</taxon>
        <taxon>Actinomycetota</taxon>
        <taxon>Actinomycetes</taxon>
        <taxon>Streptosporangiales</taxon>
        <taxon>Thermomonosporaceae</taxon>
        <taxon>Actinomadura</taxon>
    </lineage>
</organism>
<keyword evidence="3" id="KW-1185">Reference proteome</keyword>
<evidence type="ECO:0000256" key="1">
    <source>
        <dbReference type="SAM" id="MobiDB-lite"/>
    </source>
</evidence>
<geneLocation type="plasmid" evidence="2 3">
    <name>pAGRA3207_2</name>
</geneLocation>
<feature type="region of interest" description="Disordered" evidence="1">
    <location>
        <begin position="51"/>
        <end position="75"/>
    </location>
</feature>
<protein>
    <submittedName>
        <fullName evidence="2">Uncharacterized protein</fullName>
    </submittedName>
</protein>